<proteinExistence type="predicted"/>
<reference evidence="2" key="1">
    <citation type="submission" date="2020-07" db="EMBL/GenBank/DDBJ databases">
        <authorList>
            <person name="Lin J."/>
        </authorList>
    </citation>
    <scope>NUCLEOTIDE SEQUENCE</scope>
</reference>
<organism evidence="2">
    <name type="scientific">Ananas comosus var. bracteatus</name>
    <name type="common">red pineapple</name>
    <dbReference type="NCBI Taxonomy" id="296719"/>
    <lineage>
        <taxon>Eukaryota</taxon>
        <taxon>Viridiplantae</taxon>
        <taxon>Streptophyta</taxon>
        <taxon>Embryophyta</taxon>
        <taxon>Tracheophyta</taxon>
        <taxon>Spermatophyta</taxon>
        <taxon>Magnoliopsida</taxon>
        <taxon>Liliopsida</taxon>
        <taxon>Poales</taxon>
        <taxon>Bromeliaceae</taxon>
        <taxon>Bromelioideae</taxon>
        <taxon>Ananas</taxon>
    </lineage>
</organism>
<evidence type="ECO:0000313" key="2">
    <source>
        <dbReference type="EMBL" id="CAD1821829.1"/>
    </source>
</evidence>
<dbReference type="EMBL" id="LR862141">
    <property type="protein sequence ID" value="CAD1821829.1"/>
    <property type="molecule type" value="Genomic_DNA"/>
</dbReference>
<feature type="region of interest" description="Disordered" evidence="1">
    <location>
        <begin position="99"/>
        <end position="123"/>
    </location>
</feature>
<gene>
    <name evidence="2" type="ORF">CB5_LOCUS5040</name>
</gene>
<accession>A0A6V7NTA1</accession>
<dbReference type="AlphaFoldDB" id="A0A6V7NTA1"/>
<sequence>MNRLRETLAPVRGRKPAVVAAQLLLRQGKPKDESLHLFSAIRQSESPTISFPPVAEGVLGRSTGVEDDDLFYVDFGKSDYDCCSFFLVVIATISVLASDDPPRTASVVPADRRPPPCSYGRPA</sequence>
<protein>
    <submittedName>
        <fullName evidence="2">Uncharacterized protein</fullName>
    </submittedName>
</protein>
<evidence type="ECO:0000256" key="1">
    <source>
        <dbReference type="SAM" id="MobiDB-lite"/>
    </source>
</evidence>
<name>A0A6V7NTA1_ANACO</name>